<name>A0ABT4LQM5_9PROT</name>
<dbReference type="InterPro" id="IPR008949">
    <property type="entry name" value="Isoprenoid_synthase_dom_sf"/>
</dbReference>
<comment type="caution">
    <text evidence="1">The sequence shown here is derived from an EMBL/GenBank/DDBJ whole genome shotgun (WGS) entry which is preliminary data.</text>
</comment>
<gene>
    <name evidence="1" type="ORF">O4H49_17655</name>
</gene>
<dbReference type="PANTHER" id="PTHR31480">
    <property type="entry name" value="BIFUNCTIONAL LYCOPENE CYCLASE/PHYTOENE SYNTHASE"/>
    <property type="match status" value="1"/>
</dbReference>
<organism evidence="1 2">
    <name type="scientific">Kiloniella laminariae</name>
    <dbReference type="NCBI Taxonomy" id="454162"/>
    <lineage>
        <taxon>Bacteria</taxon>
        <taxon>Pseudomonadati</taxon>
        <taxon>Pseudomonadota</taxon>
        <taxon>Alphaproteobacteria</taxon>
        <taxon>Rhodospirillales</taxon>
        <taxon>Kiloniellaceae</taxon>
        <taxon>Kiloniella</taxon>
    </lineage>
</organism>
<evidence type="ECO:0000313" key="2">
    <source>
        <dbReference type="Proteomes" id="UP001069802"/>
    </source>
</evidence>
<dbReference type="EMBL" id="JAPWGY010000009">
    <property type="protein sequence ID" value="MCZ4282616.1"/>
    <property type="molecule type" value="Genomic_DNA"/>
</dbReference>
<proteinExistence type="predicted"/>
<sequence>MNSSGLSYCGSEVKKHDYDRYLTSLFAPEFCREGLFALYAFNYEIAKTAEVVSEPLTGMIRLQWWRESLDGIYAGTPRNHEVVLALARVIEQFSLSREAFDRLIDAREVDLEDEGPASKAQLLQYLRDTSAALFEVACEVSCEISLAGEKTDRRDAILKAGSHMGMAWGLLGLIRAIPFHAQRKRLYLPKDLVASSGISTGRLFELESSPELCGLCEDLAKDIRESLRQARAERSSLPASVRPVLMVGILADQYLKRLESRGYDPFDPALQGAKPSASWRLMWANFVGSY</sequence>
<keyword evidence="2" id="KW-1185">Reference proteome</keyword>
<accession>A0ABT4LQM5</accession>
<reference evidence="1" key="1">
    <citation type="submission" date="2022-12" db="EMBL/GenBank/DDBJ databases">
        <title>Bacterial isolates from different developmental stages of Nematostella vectensis.</title>
        <authorList>
            <person name="Fraune S."/>
        </authorList>
    </citation>
    <scope>NUCLEOTIDE SEQUENCE</scope>
    <source>
        <strain evidence="1">G21630-S1</strain>
    </source>
</reference>
<dbReference type="Pfam" id="PF00494">
    <property type="entry name" value="SQS_PSY"/>
    <property type="match status" value="1"/>
</dbReference>
<dbReference type="InterPro" id="IPR002060">
    <property type="entry name" value="Squ/phyt_synthse"/>
</dbReference>
<dbReference type="Proteomes" id="UP001069802">
    <property type="component" value="Unassembled WGS sequence"/>
</dbReference>
<dbReference type="SUPFAM" id="SSF48576">
    <property type="entry name" value="Terpenoid synthases"/>
    <property type="match status" value="1"/>
</dbReference>
<evidence type="ECO:0000313" key="1">
    <source>
        <dbReference type="EMBL" id="MCZ4282616.1"/>
    </source>
</evidence>
<dbReference type="Gene3D" id="1.10.600.10">
    <property type="entry name" value="Farnesyl Diphosphate Synthase"/>
    <property type="match status" value="1"/>
</dbReference>
<protein>
    <submittedName>
        <fullName evidence="1">Phytoene/squalene synthase family protein</fullName>
    </submittedName>
</protein>
<dbReference type="RefSeq" id="WP_269424762.1">
    <property type="nucleotide sequence ID" value="NZ_JAPWGY010000009.1"/>
</dbReference>